<dbReference type="PRINTS" id="PR00111">
    <property type="entry name" value="ABHYDROLASE"/>
</dbReference>
<dbReference type="PANTHER" id="PTHR46438">
    <property type="entry name" value="ALPHA/BETA-HYDROLASES SUPERFAMILY PROTEIN"/>
    <property type="match status" value="1"/>
</dbReference>
<organism evidence="2">
    <name type="scientific">freshwater metagenome</name>
    <dbReference type="NCBI Taxonomy" id="449393"/>
    <lineage>
        <taxon>unclassified sequences</taxon>
        <taxon>metagenomes</taxon>
        <taxon>ecological metagenomes</taxon>
    </lineage>
</organism>
<evidence type="ECO:0000313" key="2">
    <source>
        <dbReference type="EMBL" id="CAB4880805.1"/>
    </source>
</evidence>
<name>A0A6J7EHP3_9ZZZZ</name>
<dbReference type="InterPro" id="IPR000073">
    <property type="entry name" value="AB_hydrolase_1"/>
</dbReference>
<dbReference type="AlphaFoldDB" id="A0A6J7EHP3"/>
<dbReference type="PANTHER" id="PTHR46438:SF11">
    <property type="entry name" value="LIPASE-RELATED"/>
    <property type="match status" value="1"/>
</dbReference>
<dbReference type="SUPFAM" id="SSF53474">
    <property type="entry name" value="alpha/beta-Hydrolases"/>
    <property type="match status" value="1"/>
</dbReference>
<accession>A0A6J7EHP3</accession>
<evidence type="ECO:0000259" key="1">
    <source>
        <dbReference type="Pfam" id="PF12697"/>
    </source>
</evidence>
<dbReference type="InterPro" id="IPR029058">
    <property type="entry name" value="AB_hydrolase_fold"/>
</dbReference>
<dbReference type="EMBL" id="CAFBLU010000032">
    <property type="protein sequence ID" value="CAB4880805.1"/>
    <property type="molecule type" value="Genomic_DNA"/>
</dbReference>
<sequence>MKLRLYHHHDGARVAYREAGSGPPLILLHSLGLSHREWMPAIEPLTHRFRLILPDLPLHGDSEDRPTHAYDSEWMTEVMADFCRSVGGECAALGGHGIGGEIALRAVLDGNLTPAGLVLCSTRLHGRPAHPGLVSAWRTASRAAAVPGLDRLLARGAKASAGPLLVRRLTETPNPEVADLVRHAFADVGDPGRARAWARFARNWPVGPDRELMDRYSTISAPVLLLWADRDPAHPLAVAKEALDLLPNAQLRILERTGYLPAYDDPVGLAREIAAFLR</sequence>
<feature type="domain" description="AB hydrolase-1" evidence="1">
    <location>
        <begin position="25"/>
        <end position="271"/>
    </location>
</feature>
<gene>
    <name evidence="2" type="ORF">UFOPK3444_01402</name>
</gene>
<dbReference type="Pfam" id="PF12697">
    <property type="entry name" value="Abhydrolase_6"/>
    <property type="match status" value="1"/>
</dbReference>
<reference evidence="2" key="1">
    <citation type="submission" date="2020-05" db="EMBL/GenBank/DDBJ databases">
        <authorList>
            <person name="Chiriac C."/>
            <person name="Salcher M."/>
            <person name="Ghai R."/>
            <person name="Kavagutti S V."/>
        </authorList>
    </citation>
    <scope>NUCLEOTIDE SEQUENCE</scope>
</reference>
<proteinExistence type="predicted"/>
<protein>
    <submittedName>
        <fullName evidence="2">Unannotated protein</fullName>
    </submittedName>
</protein>
<dbReference type="Gene3D" id="3.40.50.1820">
    <property type="entry name" value="alpha/beta hydrolase"/>
    <property type="match status" value="1"/>
</dbReference>